<dbReference type="NCBIfam" id="TIGR00246">
    <property type="entry name" value="tRNA_RlmH_YbeA"/>
    <property type="match status" value="1"/>
</dbReference>
<reference evidence="7 8" key="1">
    <citation type="submission" date="2016-10" db="EMBL/GenBank/DDBJ databases">
        <authorList>
            <person name="de Groot N.N."/>
        </authorList>
    </citation>
    <scope>NUCLEOTIDE SEQUENCE [LARGE SCALE GENOMIC DNA]</scope>
    <source>
        <strain evidence="7 8">DSM 1736</strain>
    </source>
</reference>
<comment type="function">
    <text evidence="6">Specifically methylates the pseudouridine at position 1915 (m3Psi1915) in 23S rRNA.</text>
</comment>
<keyword evidence="2 6" id="KW-0489">Methyltransferase</keyword>
<dbReference type="InterPro" id="IPR029026">
    <property type="entry name" value="tRNA_m1G_MTases_N"/>
</dbReference>
<evidence type="ECO:0000256" key="6">
    <source>
        <dbReference type="HAMAP-Rule" id="MF_00658"/>
    </source>
</evidence>
<dbReference type="GO" id="GO:0070038">
    <property type="term" value="F:rRNA (pseudouridine-N3-)-methyltransferase activity"/>
    <property type="evidence" value="ECO:0007669"/>
    <property type="project" value="UniProtKB-UniRule"/>
</dbReference>
<dbReference type="AlphaFoldDB" id="A0A1G9TR64"/>
<comment type="similarity">
    <text evidence="5 6">Belongs to the RNA methyltransferase RlmH family.</text>
</comment>
<dbReference type="Gene3D" id="3.40.1280.10">
    <property type="match status" value="1"/>
</dbReference>
<dbReference type="InterPro" id="IPR003742">
    <property type="entry name" value="RlmH-like"/>
</dbReference>
<comment type="subcellular location">
    <subcellularLocation>
        <location evidence="6">Cytoplasm</location>
    </subcellularLocation>
</comment>
<keyword evidence="6" id="KW-0963">Cytoplasm</keyword>
<accession>A0A1G9TR64</accession>
<dbReference type="RefSeq" id="WP_092072764.1">
    <property type="nucleotide sequence ID" value="NZ_FNHB01000005.1"/>
</dbReference>
<comment type="catalytic activity">
    <reaction evidence="6">
        <text>pseudouridine(1915) in 23S rRNA + S-adenosyl-L-methionine = N(3)-methylpseudouridine(1915) in 23S rRNA + S-adenosyl-L-homocysteine + H(+)</text>
        <dbReference type="Rhea" id="RHEA:42752"/>
        <dbReference type="Rhea" id="RHEA-COMP:10221"/>
        <dbReference type="Rhea" id="RHEA-COMP:10222"/>
        <dbReference type="ChEBI" id="CHEBI:15378"/>
        <dbReference type="ChEBI" id="CHEBI:57856"/>
        <dbReference type="ChEBI" id="CHEBI:59789"/>
        <dbReference type="ChEBI" id="CHEBI:65314"/>
        <dbReference type="ChEBI" id="CHEBI:74486"/>
        <dbReference type="EC" id="2.1.1.177"/>
    </reaction>
</comment>
<evidence type="ECO:0000256" key="5">
    <source>
        <dbReference type="ARBA" id="ARBA00038303"/>
    </source>
</evidence>
<dbReference type="EMBL" id="FNHB01000005">
    <property type="protein sequence ID" value="SDM49605.1"/>
    <property type="molecule type" value="Genomic_DNA"/>
</dbReference>
<proteinExistence type="inferred from homology"/>
<feature type="binding site" evidence="6">
    <location>
        <position position="108"/>
    </location>
    <ligand>
        <name>S-adenosyl-L-methionine</name>
        <dbReference type="ChEBI" id="CHEBI:59789"/>
    </ligand>
</feature>
<name>A0A1G9TR64_9FIRM</name>
<dbReference type="NCBIfam" id="NF000985">
    <property type="entry name" value="PRK00103.1-3"/>
    <property type="match status" value="1"/>
</dbReference>
<dbReference type="InterPro" id="IPR029028">
    <property type="entry name" value="Alpha/beta_knot_MTases"/>
</dbReference>
<evidence type="ECO:0000256" key="1">
    <source>
        <dbReference type="ARBA" id="ARBA00022552"/>
    </source>
</evidence>
<dbReference type="PANTHER" id="PTHR33603:SF1">
    <property type="entry name" value="RIBOSOMAL RNA LARGE SUBUNIT METHYLTRANSFERASE H"/>
    <property type="match status" value="1"/>
</dbReference>
<dbReference type="PIRSF" id="PIRSF004505">
    <property type="entry name" value="MT_bac"/>
    <property type="match status" value="1"/>
</dbReference>
<dbReference type="CDD" id="cd18081">
    <property type="entry name" value="RlmH-like"/>
    <property type="match status" value="1"/>
</dbReference>
<evidence type="ECO:0000313" key="8">
    <source>
        <dbReference type="Proteomes" id="UP000214880"/>
    </source>
</evidence>
<sequence>MKITIVAAGKIKEKYLSAGIAEFTKRLTPYCRLNVIEIDEEKMPETPSAAEKAKALAREGERLLKQVPGDSYLIVLDVAGPAASSEELAAKFSQLALNGQSNITFAVGGAFGLSPDIKSAARETLSFSKMTFTHQMIRLLLVEQIYRAFKINRGEPYHW</sequence>
<evidence type="ECO:0000313" key="7">
    <source>
        <dbReference type="EMBL" id="SDM49605.1"/>
    </source>
</evidence>
<feature type="binding site" evidence="6">
    <location>
        <begin position="127"/>
        <end position="132"/>
    </location>
    <ligand>
        <name>S-adenosyl-L-methionine</name>
        <dbReference type="ChEBI" id="CHEBI:59789"/>
    </ligand>
</feature>
<keyword evidence="8" id="KW-1185">Reference proteome</keyword>
<evidence type="ECO:0000256" key="4">
    <source>
        <dbReference type="ARBA" id="ARBA00022691"/>
    </source>
</evidence>
<dbReference type="OrthoDB" id="9806643at2"/>
<dbReference type="PANTHER" id="PTHR33603">
    <property type="entry name" value="METHYLTRANSFERASE"/>
    <property type="match status" value="1"/>
</dbReference>
<feature type="binding site" evidence="6">
    <location>
        <position position="76"/>
    </location>
    <ligand>
        <name>S-adenosyl-L-methionine</name>
        <dbReference type="ChEBI" id="CHEBI:59789"/>
    </ligand>
</feature>
<evidence type="ECO:0000256" key="2">
    <source>
        <dbReference type="ARBA" id="ARBA00022603"/>
    </source>
</evidence>
<dbReference type="STRING" id="146817.SAMN04488502_10543"/>
<protein>
    <recommendedName>
        <fullName evidence="6">Ribosomal RNA large subunit methyltransferase H</fullName>
        <ecNumber evidence="6">2.1.1.177</ecNumber>
    </recommendedName>
    <alternativeName>
        <fullName evidence="6">23S rRNA (pseudouridine1915-N3)-methyltransferase</fullName>
    </alternativeName>
    <alternativeName>
        <fullName evidence="6">23S rRNA m3Psi1915 methyltransferase</fullName>
    </alternativeName>
    <alternativeName>
        <fullName evidence="6">rRNA (pseudouridine-N3-)-methyltransferase RlmH</fullName>
    </alternativeName>
</protein>
<dbReference type="EC" id="2.1.1.177" evidence="6"/>
<dbReference type="GO" id="GO:0005737">
    <property type="term" value="C:cytoplasm"/>
    <property type="evidence" value="ECO:0007669"/>
    <property type="project" value="UniProtKB-SubCell"/>
</dbReference>
<comment type="subunit">
    <text evidence="6">Homodimer.</text>
</comment>
<evidence type="ECO:0000256" key="3">
    <source>
        <dbReference type="ARBA" id="ARBA00022679"/>
    </source>
</evidence>
<gene>
    <name evidence="6" type="primary">rlmH</name>
    <name evidence="7" type="ORF">SAMN04488502_10543</name>
</gene>
<keyword evidence="4 6" id="KW-0949">S-adenosyl-L-methionine</keyword>
<dbReference type="HAMAP" id="MF_00658">
    <property type="entry name" value="23SrRNA_methyltr_H"/>
    <property type="match status" value="1"/>
</dbReference>
<dbReference type="Pfam" id="PF02590">
    <property type="entry name" value="SPOUT_MTase"/>
    <property type="match status" value="1"/>
</dbReference>
<dbReference type="Proteomes" id="UP000214880">
    <property type="component" value="Unassembled WGS sequence"/>
</dbReference>
<keyword evidence="3 6" id="KW-0808">Transferase</keyword>
<organism evidence="7 8">
    <name type="scientific">Dendrosporobacter quercicolus</name>
    <dbReference type="NCBI Taxonomy" id="146817"/>
    <lineage>
        <taxon>Bacteria</taxon>
        <taxon>Bacillati</taxon>
        <taxon>Bacillota</taxon>
        <taxon>Negativicutes</taxon>
        <taxon>Selenomonadales</taxon>
        <taxon>Sporomusaceae</taxon>
        <taxon>Dendrosporobacter</taxon>
    </lineage>
</organism>
<dbReference type="SUPFAM" id="SSF75217">
    <property type="entry name" value="alpha/beta knot"/>
    <property type="match status" value="1"/>
</dbReference>
<keyword evidence="1 6" id="KW-0698">rRNA processing</keyword>